<proteinExistence type="predicted"/>
<evidence type="ECO:0000256" key="3">
    <source>
        <dbReference type="ARBA" id="ARBA00023128"/>
    </source>
</evidence>
<dbReference type="InterPro" id="IPR006933">
    <property type="entry name" value="HAP1_N"/>
</dbReference>
<evidence type="ECO:0000256" key="1">
    <source>
        <dbReference type="ARBA" id="ARBA00004173"/>
    </source>
</evidence>
<evidence type="ECO:0000313" key="7">
    <source>
        <dbReference type="Proteomes" id="UP000265200"/>
    </source>
</evidence>
<evidence type="ECO:0000259" key="5">
    <source>
        <dbReference type="SMART" id="SM01424"/>
    </source>
</evidence>
<dbReference type="InterPro" id="IPR051946">
    <property type="entry name" value="Intracell_Traff-Reg"/>
</dbReference>
<reference evidence="6" key="3">
    <citation type="submission" date="2025-08" db="UniProtKB">
        <authorList>
            <consortium name="Ensembl"/>
        </authorList>
    </citation>
    <scope>IDENTIFICATION</scope>
    <source>
        <strain evidence="6">HSOK</strain>
    </source>
</reference>
<evidence type="ECO:0000256" key="2">
    <source>
        <dbReference type="ARBA" id="ARBA00023054"/>
    </source>
</evidence>
<dbReference type="AlphaFoldDB" id="A0A3P9JLY1"/>
<sequence length="453" mass="49232">CRDAETITDVCNSTDLPEFEIISLLEEQLPVYRLRADTVYGYDNDDWLHTPLVASDASLELTSEQIEETLKYFLLCADRVGQMTKTYNDIDAVTRLLEEVRQRDLELAAKIGQSLLKKNRTLTEQNDYLEEQVGQITEEQLAQPHLGVILDARPGVVPKGYRPLELDNTDALGEQGLAHQQSALSFSLTLQRGSLADLKPVFTLILTAYFPGKCMPHTSSTYTFTTCRILHPTDEQTQVTPSLNPTPAASSCVMTSSLLATPAATPCTPRRLSLRPSESSTNLRDATRTTSTSLGLVRLLQERGISAGAPNPDLLRPPTPPNSPTRPAISAASSSGFDFKSPSYDNFLASKPARSILKEVTGGARGRQRGRDCESQTDVSVSIHNLNLLDKVKRLGVAGAPGGRAMSPGPILGPLGGLRRSSSPFAPDRMRRNRSYPAMVSASMAMKGPGPQP</sequence>
<feature type="compositionally biased region" description="Low complexity" evidence="4">
    <location>
        <begin position="408"/>
        <end position="424"/>
    </location>
</feature>
<reference evidence="6" key="4">
    <citation type="submission" date="2025-09" db="UniProtKB">
        <authorList>
            <consortium name="Ensembl"/>
        </authorList>
    </citation>
    <scope>IDENTIFICATION</scope>
    <source>
        <strain evidence="6">HSOK</strain>
    </source>
</reference>
<organism evidence="6 7">
    <name type="scientific">Oryzias latipes</name>
    <name type="common">Japanese rice fish</name>
    <name type="synonym">Japanese killifish</name>
    <dbReference type="NCBI Taxonomy" id="8090"/>
    <lineage>
        <taxon>Eukaryota</taxon>
        <taxon>Metazoa</taxon>
        <taxon>Chordata</taxon>
        <taxon>Craniata</taxon>
        <taxon>Vertebrata</taxon>
        <taxon>Euteleostomi</taxon>
        <taxon>Actinopterygii</taxon>
        <taxon>Neopterygii</taxon>
        <taxon>Teleostei</taxon>
        <taxon>Neoteleostei</taxon>
        <taxon>Acanthomorphata</taxon>
        <taxon>Ovalentaria</taxon>
        <taxon>Atherinomorphae</taxon>
        <taxon>Beloniformes</taxon>
        <taxon>Adrianichthyidae</taxon>
        <taxon>Oryziinae</taxon>
        <taxon>Oryzias</taxon>
    </lineage>
</organism>
<feature type="compositionally biased region" description="Pro residues" evidence="4">
    <location>
        <begin position="315"/>
        <end position="324"/>
    </location>
</feature>
<reference evidence="6 7" key="2">
    <citation type="submission" date="2017-04" db="EMBL/GenBank/DDBJ databases">
        <title>CpG methylation of centromeres and impact of large insertions on vertebrate speciation.</title>
        <authorList>
            <person name="Ichikawa K."/>
            <person name="Yoshimura J."/>
            <person name="Morishita S."/>
        </authorList>
    </citation>
    <scope>NUCLEOTIDE SEQUENCE</scope>
    <source>
        <strain evidence="6 7">HSOK</strain>
    </source>
</reference>
<name>A0A3P9JLY1_ORYLA</name>
<dbReference type="Proteomes" id="UP000265200">
    <property type="component" value="Chromosome 11"/>
</dbReference>
<feature type="region of interest" description="Disordered" evidence="4">
    <location>
        <begin position="307"/>
        <end position="335"/>
    </location>
</feature>
<feature type="region of interest" description="Disordered" evidence="4">
    <location>
        <begin position="408"/>
        <end position="453"/>
    </location>
</feature>
<feature type="region of interest" description="Disordered" evidence="4">
    <location>
        <begin position="264"/>
        <end position="289"/>
    </location>
</feature>
<comment type="subcellular location">
    <subcellularLocation>
        <location evidence="1">Mitochondrion</location>
    </subcellularLocation>
</comment>
<evidence type="ECO:0000256" key="4">
    <source>
        <dbReference type="SAM" id="MobiDB-lite"/>
    </source>
</evidence>
<dbReference type="GO" id="GO:0005739">
    <property type="term" value="C:mitochondrion"/>
    <property type="evidence" value="ECO:0007669"/>
    <property type="project" value="UniProtKB-SubCell"/>
</dbReference>
<protein>
    <recommendedName>
        <fullName evidence="5">HAP1 N-terminal domain-containing protein</fullName>
    </recommendedName>
</protein>
<keyword evidence="2" id="KW-0175">Coiled coil</keyword>
<evidence type="ECO:0000313" key="6">
    <source>
        <dbReference type="Ensembl" id="ENSORLP00015033163.1"/>
    </source>
</evidence>
<dbReference type="SMART" id="SM01424">
    <property type="entry name" value="HAP1_N"/>
    <property type="match status" value="1"/>
</dbReference>
<feature type="domain" description="HAP1 N-terminal" evidence="5">
    <location>
        <begin position="26"/>
        <end position="218"/>
    </location>
</feature>
<dbReference type="PANTHER" id="PTHR15751">
    <property type="entry name" value="TRAFFICKING KINESIN-BINDING PROTEIN"/>
    <property type="match status" value="1"/>
</dbReference>
<dbReference type="PANTHER" id="PTHR15751:SF11">
    <property type="entry name" value="TRAFFICKING KINESIN-BINDING PROTEIN 1"/>
    <property type="match status" value="1"/>
</dbReference>
<reference key="1">
    <citation type="journal article" date="2007" name="Nature">
        <title>The medaka draft genome and insights into vertebrate genome evolution.</title>
        <authorList>
            <person name="Kasahara M."/>
            <person name="Naruse K."/>
            <person name="Sasaki S."/>
            <person name="Nakatani Y."/>
            <person name="Qu W."/>
            <person name="Ahsan B."/>
            <person name="Yamada T."/>
            <person name="Nagayasu Y."/>
            <person name="Doi K."/>
            <person name="Kasai Y."/>
            <person name="Jindo T."/>
            <person name="Kobayashi D."/>
            <person name="Shimada A."/>
            <person name="Toyoda A."/>
            <person name="Kuroki Y."/>
            <person name="Fujiyama A."/>
            <person name="Sasaki T."/>
            <person name="Shimizu A."/>
            <person name="Asakawa S."/>
            <person name="Shimizu N."/>
            <person name="Hashimoto S."/>
            <person name="Yang J."/>
            <person name="Lee Y."/>
            <person name="Matsushima K."/>
            <person name="Sugano S."/>
            <person name="Sakaizumi M."/>
            <person name="Narita T."/>
            <person name="Ohishi K."/>
            <person name="Haga S."/>
            <person name="Ohta F."/>
            <person name="Nomoto H."/>
            <person name="Nogata K."/>
            <person name="Morishita T."/>
            <person name="Endo T."/>
            <person name="Shin-I T."/>
            <person name="Takeda H."/>
            <person name="Morishita S."/>
            <person name="Kohara Y."/>
        </authorList>
    </citation>
    <scope>NUCLEOTIDE SEQUENCE [LARGE SCALE GENOMIC DNA]</scope>
    <source>
        <strain>Hd-rR</strain>
    </source>
</reference>
<dbReference type="Pfam" id="PF04849">
    <property type="entry name" value="HAP1_N"/>
    <property type="match status" value="1"/>
</dbReference>
<feature type="compositionally biased region" description="Low complexity" evidence="4">
    <location>
        <begin position="269"/>
        <end position="280"/>
    </location>
</feature>
<accession>A0A3P9JLY1</accession>
<keyword evidence="3" id="KW-0496">Mitochondrion</keyword>
<dbReference type="Ensembl" id="ENSORLT00015025808.1">
    <property type="protein sequence ID" value="ENSORLP00015033163.1"/>
    <property type="gene ID" value="ENSORLG00015018423.1"/>
</dbReference>